<reference evidence="3 4" key="1">
    <citation type="submission" date="2014-09" db="EMBL/GenBank/DDBJ databases">
        <authorList>
            <person name="Hornung B.V."/>
        </authorList>
    </citation>
    <scope>NUCLEOTIDE SEQUENCE [LARGE SCALE GENOMIC DNA]</scope>
    <source>
        <strain evidence="3 4">FRIFI</strain>
    </source>
</reference>
<dbReference type="InterPro" id="IPR003607">
    <property type="entry name" value="HD/PDEase_dom"/>
</dbReference>
<dbReference type="Proteomes" id="UP000245695">
    <property type="component" value="Chromosome 1"/>
</dbReference>
<dbReference type="Pfam" id="PF01966">
    <property type="entry name" value="HD"/>
    <property type="match status" value="1"/>
</dbReference>
<dbReference type="AlphaFoldDB" id="A0A2P2BS19"/>
<keyword evidence="1" id="KW-0547">Nucleotide-binding</keyword>
<dbReference type="InterPro" id="IPR050124">
    <property type="entry name" value="tRNA_CCA-adding_enzyme"/>
</dbReference>
<dbReference type="EMBL" id="LN650648">
    <property type="protein sequence ID" value="CEI73159.1"/>
    <property type="molecule type" value="Genomic_DNA"/>
</dbReference>
<dbReference type="CDD" id="cd00077">
    <property type="entry name" value="HDc"/>
    <property type="match status" value="1"/>
</dbReference>
<sequence length="207" mass="24470">MTSKEIFNKVDEILLKSNKPSKDIRRLIENGEFDKEPFEMIKNLEKVEQNLKYHPEGNVLNHILLVVDKASEVKKLSENERVFMWSALLHDLGKLTTTKIRRGKITSYNHDIEGEKIGKNFLDMVSNDKKFNESVSKMIRYHMQPLFYDKNLPFFNPQNMINDVKYKEIALLSFCDRLGRGNLSLETINNEKERIEKFKQYFKTYKG</sequence>
<dbReference type="Gene3D" id="1.10.3090.10">
    <property type="entry name" value="cca-adding enzyme, domain 2"/>
    <property type="match status" value="1"/>
</dbReference>
<dbReference type="PANTHER" id="PTHR47545">
    <property type="entry name" value="MULTIFUNCTIONAL CCA PROTEIN"/>
    <property type="match status" value="1"/>
</dbReference>
<organism evidence="3 4">
    <name type="scientific">Romboutsia hominis</name>
    <dbReference type="NCBI Taxonomy" id="1507512"/>
    <lineage>
        <taxon>Bacteria</taxon>
        <taxon>Bacillati</taxon>
        <taxon>Bacillota</taxon>
        <taxon>Clostridia</taxon>
        <taxon>Peptostreptococcales</taxon>
        <taxon>Peptostreptococcaceae</taxon>
        <taxon>Romboutsia</taxon>
    </lineage>
</organism>
<keyword evidence="4" id="KW-1185">Reference proteome</keyword>
<evidence type="ECO:0000259" key="2">
    <source>
        <dbReference type="Pfam" id="PF01966"/>
    </source>
</evidence>
<dbReference type="InterPro" id="IPR006674">
    <property type="entry name" value="HD_domain"/>
</dbReference>
<feature type="domain" description="HD" evidence="2">
    <location>
        <begin position="59"/>
        <end position="146"/>
    </location>
</feature>
<name>A0A2P2BS19_9FIRM</name>
<gene>
    <name evidence="3" type="ORF">FRIFI_1626</name>
</gene>
<evidence type="ECO:0000313" key="4">
    <source>
        <dbReference type="Proteomes" id="UP000245695"/>
    </source>
</evidence>
<evidence type="ECO:0000313" key="3">
    <source>
        <dbReference type="EMBL" id="CEI73159.1"/>
    </source>
</evidence>
<accession>A0A2P2BS19</accession>
<dbReference type="RefSeq" id="WP_166505565.1">
    <property type="nucleotide sequence ID" value="NZ_LN650648.1"/>
</dbReference>
<dbReference type="InterPro" id="IPR006675">
    <property type="entry name" value="HDIG_dom"/>
</dbReference>
<dbReference type="GO" id="GO:0000166">
    <property type="term" value="F:nucleotide binding"/>
    <property type="evidence" value="ECO:0007669"/>
    <property type="project" value="UniProtKB-KW"/>
</dbReference>
<dbReference type="NCBIfam" id="TIGR00277">
    <property type="entry name" value="HDIG"/>
    <property type="match status" value="1"/>
</dbReference>
<dbReference type="SUPFAM" id="SSF109604">
    <property type="entry name" value="HD-domain/PDEase-like"/>
    <property type="match status" value="1"/>
</dbReference>
<dbReference type="KEGG" id="rhom:FRIFI_1626"/>
<protein>
    <submittedName>
        <fullName evidence="3">HDIG domain protein</fullName>
    </submittedName>
</protein>
<evidence type="ECO:0000256" key="1">
    <source>
        <dbReference type="ARBA" id="ARBA00022741"/>
    </source>
</evidence>
<proteinExistence type="predicted"/>
<dbReference type="PANTHER" id="PTHR47545:SF2">
    <property type="entry name" value="CC-ADDING TRNA NUCLEOTIDYLTRANSFERASE"/>
    <property type="match status" value="1"/>
</dbReference>